<comment type="caution">
    <text evidence="2">The sequence shown here is derived from an EMBL/GenBank/DDBJ whole genome shotgun (WGS) entry which is preliminary data.</text>
</comment>
<proteinExistence type="predicted"/>
<evidence type="ECO:0000313" key="2">
    <source>
        <dbReference type="EMBL" id="KAJ5469696.1"/>
    </source>
</evidence>
<protein>
    <submittedName>
        <fullName evidence="2">Uncharacterized protein</fullName>
    </submittedName>
</protein>
<dbReference type="EMBL" id="JAPWDQ010000015">
    <property type="protein sequence ID" value="KAJ5469696.1"/>
    <property type="molecule type" value="Genomic_DNA"/>
</dbReference>
<feature type="chain" id="PRO_5040860790" evidence="1">
    <location>
        <begin position="22"/>
        <end position="257"/>
    </location>
</feature>
<name>A0A9W9WLI5_9EURO</name>
<dbReference type="Proteomes" id="UP001148312">
    <property type="component" value="Unassembled WGS sequence"/>
</dbReference>
<reference evidence="2" key="2">
    <citation type="journal article" date="2023" name="IMA Fungus">
        <title>Comparative genomic study of the Penicillium genus elucidates a diverse pangenome and 15 lateral gene transfer events.</title>
        <authorList>
            <person name="Petersen C."/>
            <person name="Sorensen T."/>
            <person name="Nielsen M.R."/>
            <person name="Sondergaard T.E."/>
            <person name="Sorensen J.L."/>
            <person name="Fitzpatrick D.A."/>
            <person name="Frisvad J.C."/>
            <person name="Nielsen K.L."/>
        </authorList>
    </citation>
    <scope>NUCLEOTIDE SEQUENCE</scope>
    <source>
        <strain evidence="2">IBT 30728</strain>
    </source>
</reference>
<feature type="signal peptide" evidence="1">
    <location>
        <begin position="1"/>
        <end position="21"/>
    </location>
</feature>
<organism evidence="2 3">
    <name type="scientific">Penicillium diatomitis</name>
    <dbReference type="NCBI Taxonomy" id="2819901"/>
    <lineage>
        <taxon>Eukaryota</taxon>
        <taxon>Fungi</taxon>
        <taxon>Dikarya</taxon>
        <taxon>Ascomycota</taxon>
        <taxon>Pezizomycotina</taxon>
        <taxon>Eurotiomycetes</taxon>
        <taxon>Eurotiomycetidae</taxon>
        <taxon>Eurotiales</taxon>
        <taxon>Aspergillaceae</taxon>
        <taxon>Penicillium</taxon>
    </lineage>
</organism>
<dbReference type="AlphaFoldDB" id="A0A9W9WLI5"/>
<keyword evidence="1" id="KW-0732">Signal</keyword>
<keyword evidence="3" id="KW-1185">Reference proteome</keyword>
<evidence type="ECO:0000256" key="1">
    <source>
        <dbReference type="SAM" id="SignalP"/>
    </source>
</evidence>
<accession>A0A9W9WLI5</accession>
<dbReference type="GeneID" id="81629159"/>
<reference evidence="2" key="1">
    <citation type="submission" date="2022-12" db="EMBL/GenBank/DDBJ databases">
        <authorList>
            <person name="Petersen C."/>
        </authorList>
    </citation>
    <scope>NUCLEOTIDE SEQUENCE</scope>
    <source>
        <strain evidence="2">IBT 30728</strain>
    </source>
</reference>
<gene>
    <name evidence="2" type="ORF">N7539_009314</name>
</gene>
<evidence type="ECO:0000313" key="3">
    <source>
        <dbReference type="Proteomes" id="UP001148312"/>
    </source>
</evidence>
<dbReference type="RefSeq" id="XP_056786286.1">
    <property type="nucleotide sequence ID" value="XM_056938909.1"/>
</dbReference>
<sequence length="257" mass="28273">MAGRTSTRLLYLTVPLGAASAYGIHIGLSHLEAKYPNLSASKYASAALQAPQHPDTQRCAYTDIFAAQIPLTALQKRTRSGTHQTDQIALEEAWARTVLNSRILRVEASVLGLLTKGKFHPGDTGQNGFRDGRDGTTQTLLNGVAYTQRIPGADADSRGLLIAWGMAEPPRVFFEMIARWGYPWRLMSGGRHEMGVSDPYEVPGRGLCVDVRFAGAHDYEIFAVEGENQKVIPAWVMRLHAGYARLILDQAVRELLQ</sequence>